<dbReference type="PROSITE" id="PS50404">
    <property type="entry name" value="GST_NTER"/>
    <property type="match status" value="1"/>
</dbReference>
<dbReference type="SFLD" id="SFLDS00019">
    <property type="entry name" value="Glutathione_Transferase_(cytos"/>
    <property type="match status" value="1"/>
</dbReference>
<dbReference type="GO" id="GO:0005737">
    <property type="term" value="C:cytoplasm"/>
    <property type="evidence" value="ECO:0007669"/>
    <property type="project" value="TreeGrafter"/>
</dbReference>
<dbReference type="CDD" id="cd03202">
    <property type="entry name" value="GST_C_etherase_LigE"/>
    <property type="match status" value="1"/>
</dbReference>
<dbReference type="Gene3D" id="1.20.1050.10">
    <property type="match status" value="1"/>
</dbReference>
<dbReference type="InterPro" id="IPR050983">
    <property type="entry name" value="GST_Omega/HSP26"/>
</dbReference>
<dbReference type="SUPFAM" id="SSF47616">
    <property type="entry name" value="GST C-terminal domain-like"/>
    <property type="match status" value="1"/>
</dbReference>
<dbReference type="PANTHER" id="PTHR43968">
    <property type="match status" value="1"/>
</dbReference>
<evidence type="ECO:0000313" key="2">
    <source>
        <dbReference type="EMBL" id="SVB59423.1"/>
    </source>
</evidence>
<dbReference type="Pfam" id="PF13417">
    <property type="entry name" value="GST_N_3"/>
    <property type="match status" value="1"/>
</dbReference>
<dbReference type="InterPro" id="IPR036282">
    <property type="entry name" value="Glutathione-S-Trfase_C_sf"/>
</dbReference>
<dbReference type="InterPro" id="IPR040079">
    <property type="entry name" value="Glutathione_S-Trfase"/>
</dbReference>
<organism evidence="2">
    <name type="scientific">marine metagenome</name>
    <dbReference type="NCBI Taxonomy" id="408172"/>
    <lineage>
        <taxon>unclassified sequences</taxon>
        <taxon>metagenomes</taxon>
        <taxon>ecological metagenomes</taxon>
    </lineage>
</organism>
<gene>
    <name evidence="2" type="ORF">METZ01_LOCUS212277</name>
</gene>
<dbReference type="AlphaFoldDB" id="A0A382FB53"/>
<proteinExistence type="predicted"/>
<protein>
    <recommendedName>
        <fullName evidence="1">GST N-terminal domain-containing protein</fullName>
    </recommendedName>
</protein>
<sequence length="229" mass="26249">MGIVFYDLKGRDGRNFSPYCWRIRMALAHKGLDFEHRGTAFTEIKDVAGGEFKTVPIIENNGQVICDSTKIAKHLEDEYPDRPSLFGGMAGEALCKFVHSWTNAVVHPGIARSVILDIYHHVCDHDRDYLRTSREKIFGVPLENVQADREEHLEDFRTSLYPLRLTVRSQPFLGGEQPNYADYIVYGALQWARTISEFRLLADDDPVFVWFLRVGNLYDGLGREAPGYY</sequence>
<dbReference type="EMBL" id="UINC01048643">
    <property type="protein sequence ID" value="SVB59423.1"/>
    <property type="molecule type" value="Genomic_DNA"/>
</dbReference>
<dbReference type="PANTHER" id="PTHR43968:SF6">
    <property type="entry name" value="GLUTATHIONE S-TRANSFERASE OMEGA"/>
    <property type="match status" value="1"/>
</dbReference>
<dbReference type="InterPro" id="IPR036249">
    <property type="entry name" value="Thioredoxin-like_sf"/>
</dbReference>
<reference evidence="2" key="1">
    <citation type="submission" date="2018-05" db="EMBL/GenBank/DDBJ databases">
        <authorList>
            <person name="Lanie J.A."/>
            <person name="Ng W.-L."/>
            <person name="Kazmierczak K.M."/>
            <person name="Andrzejewski T.M."/>
            <person name="Davidsen T.M."/>
            <person name="Wayne K.J."/>
            <person name="Tettelin H."/>
            <person name="Glass J.I."/>
            <person name="Rusch D."/>
            <person name="Podicherti R."/>
            <person name="Tsui H.-C.T."/>
            <person name="Winkler M.E."/>
        </authorList>
    </citation>
    <scope>NUCLEOTIDE SEQUENCE</scope>
</reference>
<name>A0A382FB53_9ZZZZ</name>
<dbReference type="SUPFAM" id="SSF52833">
    <property type="entry name" value="Thioredoxin-like"/>
    <property type="match status" value="1"/>
</dbReference>
<dbReference type="Pfam" id="PF22041">
    <property type="entry name" value="GST_C_7"/>
    <property type="match status" value="1"/>
</dbReference>
<evidence type="ECO:0000259" key="1">
    <source>
        <dbReference type="PROSITE" id="PS50404"/>
    </source>
</evidence>
<accession>A0A382FB53</accession>
<dbReference type="InterPro" id="IPR004045">
    <property type="entry name" value="Glutathione_S-Trfase_N"/>
</dbReference>
<dbReference type="Gene3D" id="3.40.30.10">
    <property type="entry name" value="Glutaredoxin"/>
    <property type="match status" value="1"/>
</dbReference>
<feature type="domain" description="GST N-terminal" evidence="1">
    <location>
        <begin position="7"/>
        <end position="83"/>
    </location>
</feature>
<dbReference type="InterPro" id="IPR054416">
    <property type="entry name" value="GST_UstS-like_C"/>
</dbReference>